<evidence type="ECO:0000313" key="1">
    <source>
        <dbReference type="EMBL" id="TKR69913.1"/>
    </source>
</evidence>
<gene>
    <name evidence="1" type="ORF">L596_022004</name>
</gene>
<dbReference type="Proteomes" id="UP000298663">
    <property type="component" value="Unassembled WGS sequence"/>
</dbReference>
<protein>
    <submittedName>
        <fullName evidence="1">Uncharacterized protein</fullName>
    </submittedName>
</protein>
<name>A0A4U5ML98_STECR</name>
<evidence type="ECO:0000313" key="2">
    <source>
        <dbReference type="Proteomes" id="UP000298663"/>
    </source>
</evidence>
<keyword evidence="2" id="KW-1185">Reference proteome</keyword>
<organism evidence="1 2">
    <name type="scientific">Steinernema carpocapsae</name>
    <name type="common">Entomopathogenic nematode</name>
    <dbReference type="NCBI Taxonomy" id="34508"/>
    <lineage>
        <taxon>Eukaryota</taxon>
        <taxon>Metazoa</taxon>
        <taxon>Ecdysozoa</taxon>
        <taxon>Nematoda</taxon>
        <taxon>Chromadorea</taxon>
        <taxon>Rhabditida</taxon>
        <taxon>Tylenchina</taxon>
        <taxon>Panagrolaimomorpha</taxon>
        <taxon>Strongyloidoidea</taxon>
        <taxon>Steinernematidae</taxon>
        <taxon>Steinernema</taxon>
    </lineage>
</organism>
<accession>A0A4U5ML98</accession>
<sequence>MLHETVPTNIVGSKSEMAFEKFVILTRGTLLAVILYSRVAQKKDRPDRETGACLEIAERPVGFALFVNKTDRSFLATAGNDSAPRLPDMPPSPCLV</sequence>
<comment type="caution">
    <text evidence="1">The sequence shown here is derived from an EMBL/GenBank/DDBJ whole genome shotgun (WGS) entry which is preliminary data.</text>
</comment>
<proteinExistence type="predicted"/>
<reference evidence="1 2" key="2">
    <citation type="journal article" date="2019" name="G3 (Bethesda)">
        <title>Hybrid Assembly of the Genome of the Entomopathogenic Nematode Steinernema carpocapsae Identifies the X-Chromosome.</title>
        <authorList>
            <person name="Serra L."/>
            <person name="Macchietto M."/>
            <person name="Macias-Munoz A."/>
            <person name="McGill C.J."/>
            <person name="Rodriguez I.M."/>
            <person name="Rodriguez B."/>
            <person name="Murad R."/>
            <person name="Mortazavi A."/>
        </authorList>
    </citation>
    <scope>NUCLEOTIDE SEQUENCE [LARGE SCALE GENOMIC DNA]</scope>
    <source>
        <strain evidence="1 2">ALL</strain>
    </source>
</reference>
<dbReference type="AlphaFoldDB" id="A0A4U5ML98"/>
<reference evidence="1 2" key="1">
    <citation type="journal article" date="2015" name="Genome Biol.">
        <title>Comparative genomics of Steinernema reveals deeply conserved gene regulatory networks.</title>
        <authorList>
            <person name="Dillman A.R."/>
            <person name="Macchietto M."/>
            <person name="Porter C.F."/>
            <person name="Rogers A."/>
            <person name="Williams B."/>
            <person name="Antoshechkin I."/>
            <person name="Lee M.M."/>
            <person name="Goodwin Z."/>
            <person name="Lu X."/>
            <person name="Lewis E.E."/>
            <person name="Goodrich-Blair H."/>
            <person name="Stock S.P."/>
            <person name="Adams B.J."/>
            <person name="Sternberg P.W."/>
            <person name="Mortazavi A."/>
        </authorList>
    </citation>
    <scope>NUCLEOTIDE SEQUENCE [LARGE SCALE GENOMIC DNA]</scope>
    <source>
        <strain evidence="1 2">ALL</strain>
    </source>
</reference>
<dbReference type="EMBL" id="AZBU02000007">
    <property type="protein sequence ID" value="TKR69913.1"/>
    <property type="molecule type" value="Genomic_DNA"/>
</dbReference>